<organism evidence="5 6">
    <name type="scientific">Citrus unshiu</name>
    <name type="common">Satsuma mandarin</name>
    <name type="synonym">Citrus nobilis var. unshiu</name>
    <dbReference type="NCBI Taxonomy" id="55188"/>
    <lineage>
        <taxon>Eukaryota</taxon>
        <taxon>Viridiplantae</taxon>
        <taxon>Streptophyta</taxon>
        <taxon>Embryophyta</taxon>
        <taxon>Tracheophyta</taxon>
        <taxon>Spermatophyta</taxon>
        <taxon>Magnoliopsida</taxon>
        <taxon>eudicotyledons</taxon>
        <taxon>Gunneridae</taxon>
        <taxon>Pentapetalae</taxon>
        <taxon>rosids</taxon>
        <taxon>malvids</taxon>
        <taxon>Sapindales</taxon>
        <taxon>Rutaceae</taxon>
        <taxon>Aurantioideae</taxon>
        <taxon>Citrus</taxon>
    </lineage>
</organism>
<dbReference type="EMBL" id="BDQV01000031">
    <property type="protein sequence ID" value="GAY46019.1"/>
    <property type="molecule type" value="Genomic_DNA"/>
</dbReference>
<dbReference type="InterPro" id="IPR036390">
    <property type="entry name" value="WH_DNA-bd_sf"/>
</dbReference>
<dbReference type="Gene3D" id="1.25.40.570">
    <property type="match status" value="1"/>
</dbReference>
<feature type="compositionally biased region" description="Basic and acidic residues" evidence="3">
    <location>
        <begin position="419"/>
        <end position="444"/>
    </location>
</feature>
<dbReference type="PANTHER" id="PTHR10758">
    <property type="entry name" value="26S PROTEASOME NON-ATPASE REGULATORY SUBUNIT 3/COP9 SIGNALOSOME COMPLEX SUBUNIT 3"/>
    <property type="match status" value="1"/>
</dbReference>
<dbReference type="InterPro" id="IPR050756">
    <property type="entry name" value="CSN3"/>
</dbReference>
<comment type="similarity">
    <text evidence="1">Belongs to the proteasome subunit S3 family.</text>
</comment>
<reference evidence="5 6" key="1">
    <citation type="journal article" date="2017" name="Front. Genet.">
        <title>Draft sequencing of the heterozygous diploid genome of Satsuma (Citrus unshiu Marc.) using a hybrid assembly approach.</title>
        <authorList>
            <person name="Shimizu T."/>
            <person name="Tanizawa Y."/>
            <person name="Mochizuki T."/>
            <person name="Nagasaki H."/>
            <person name="Yoshioka T."/>
            <person name="Toyoda A."/>
            <person name="Fujiyama A."/>
            <person name="Kaminuma E."/>
            <person name="Nakamura Y."/>
        </authorList>
    </citation>
    <scope>NUCLEOTIDE SEQUENCE [LARGE SCALE GENOMIC DNA]</scope>
    <source>
        <strain evidence="6">cv. Miyagawa wase</strain>
    </source>
</reference>
<dbReference type="PROSITE" id="PS50250">
    <property type="entry name" value="PCI"/>
    <property type="match status" value="1"/>
</dbReference>
<keyword evidence="6" id="KW-1185">Reference proteome</keyword>
<gene>
    <name evidence="5" type="ORF">CUMW_093770</name>
</gene>
<dbReference type="GO" id="GO:0008541">
    <property type="term" value="C:proteasome regulatory particle, lid subcomplex"/>
    <property type="evidence" value="ECO:0007669"/>
    <property type="project" value="TreeGrafter"/>
</dbReference>
<evidence type="ECO:0000259" key="4">
    <source>
        <dbReference type="PROSITE" id="PS50250"/>
    </source>
</evidence>
<dbReference type="SUPFAM" id="SSF46785">
    <property type="entry name" value="Winged helix' DNA-binding domain"/>
    <property type="match status" value="1"/>
</dbReference>
<evidence type="ECO:0000256" key="1">
    <source>
        <dbReference type="ARBA" id="ARBA00007912"/>
    </source>
</evidence>
<evidence type="ECO:0000313" key="6">
    <source>
        <dbReference type="Proteomes" id="UP000236630"/>
    </source>
</evidence>
<dbReference type="Pfam" id="PF08375">
    <property type="entry name" value="Rpn3_C"/>
    <property type="match status" value="1"/>
</dbReference>
<evidence type="ECO:0000256" key="3">
    <source>
        <dbReference type="SAM" id="MobiDB-lite"/>
    </source>
</evidence>
<dbReference type="SMART" id="SM00088">
    <property type="entry name" value="PINT"/>
    <property type="match status" value="1"/>
</dbReference>
<dbReference type="GO" id="GO:0030234">
    <property type="term" value="F:enzyme regulator activity"/>
    <property type="evidence" value="ECO:0007669"/>
    <property type="project" value="InterPro"/>
</dbReference>
<evidence type="ECO:0000256" key="2">
    <source>
        <dbReference type="ARBA" id="ARBA00022942"/>
    </source>
</evidence>
<sequence>MTQDVEMKDKENPSNSLSSPFTPSTLHHLKEIASLMETGAHAREVRRIMRAVRLTMALRRKLKAPVLSAFLNFALAPGSEAHSRLLSYLPKEDEHEMEVDTASSGAPAPAKHPLPELEIYCYLLVLIFLIDKKRYNEAKACSSASIARLKNMNRRTVDVLAARLYFYYSLCYELTGDLAEIRGNLLALHRIATLRHDELGQFCRYLFYLGKIRTIQLEYTDAKESLLQAARKAPVAALGFRVQCNKWAIIVRLLLGEIPERTVFMQKGMEKALRPYFELTNAVRIGDLELFKSVAEKFSSTFSSDRTNNLIVRLRHNVIRTGLRNISISYSRISLADVAKKLRLDSANPVADAESIVSKAIRDGAIDATVDHANGWMVSKETGDIYSTNEPQLAFNSRIAFCLNMHNEAVRALRFPPNSHKEKESAEKRRERQQQEQELAKHIAEEDDDEF</sequence>
<feature type="region of interest" description="Disordered" evidence="3">
    <location>
        <begin position="1"/>
        <end position="23"/>
    </location>
</feature>
<feature type="compositionally biased region" description="Basic and acidic residues" evidence="3">
    <location>
        <begin position="1"/>
        <end position="12"/>
    </location>
</feature>
<dbReference type="STRING" id="55188.A0A2H5P0X1"/>
<dbReference type="InterPro" id="IPR000717">
    <property type="entry name" value="PCI_dom"/>
</dbReference>
<feature type="compositionally biased region" description="Polar residues" evidence="3">
    <location>
        <begin position="13"/>
        <end position="23"/>
    </location>
</feature>
<protein>
    <recommendedName>
        <fullName evidence="4">PCI domain-containing protein</fullName>
    </recommendedName>
</protein>
<dbReference type="Pfam" id="PF01399">
    <property type="entry name" value="PCI"/>
    <property type="match status" value="1"/>
</dbReference>
<accession>A0A2H5P0X1</accession>
<dbReference type="PANTHER" id="PTHR10758:SF2">
    <property type="entry name" value="26S PROTEASOME NON-ATPASE REGULATORY SUBUNIT 3"/>
    <property type="match status" value="1"/>
</dbReference>
<dbReference type="InterPro" id="IPR013586">
    <property type="entry name" value="PSMD3_C"/>
</dbReference>
<name>A0A2H5P0X1_CITUN</name>
<proteinExistence type="inferred from homology"/>
<feature type="domain" description="PCI" evidence="4">
    <location>
        <begin position="203"/>
        <end position="384"/>
    </location>
</feature>
<comment type="caution">
    <text evidence="5">The sequence shown here is derived from an EMBL/GenBank/DDBJ whole genome shotgun (WGS) entry which is preliminary data.</text>
</comment>
<evidence type="ECO:0000313" key="5">
    <source>
        <dbReference type="EMBL" id="GAY46019.1"/>
    </source>
</evidence>
<dbReference type="AlphaFoldDB" id="A0A2H5P0X1"/>
<dbReference type="GO" id="GO:0042176">
    <property type="term" value="P:regulation of protein catabolic process"/>
    <property type="evidence" value="ECO:0007669"/>
    <property type="project" value="InterPro"/>
</dbReference>
<keyword evidence="2" id="KW-0647">Proteasome</keyword>
<dbReference type="SMART" id="SM00753">
    <property type="entry name" value="PAM"/>
    <property type="match status" value="1"/>
</dbReference>
<dbReference type="GO" id="GO:0006511">
    <property type="term" value="P:ubiquitin-dependent protein catabolic process"/>
    <property type="evidence" value="ECO:0007669"/>
    <property type="project" value="TreeGrafter"/>
</dbReference>
<dbReference type="Proteomes" id="UP000236630">
    <property type="component" value="Unassembled WGS sequence"/>
</dbReference>
<dbReference type="FunFam" id="1.25.40.570:FF:000012">
    <property type="entry name" value="probable 26S proteasome non-ATPase regulatory subunit 3"/>
    <property type="match status" value="1"/>
</dbReference>
<feature type="region of interest" description="Disordered" evidence="3">
    <location>
        <begin position="415"/>
        <end position="451"/>
    </location>
</feature>
<dbReference type="Pfam" id="PF25573">
    <property type="entry name" value="TPR_PSMD3_N"/>
    <property type="match status" value="1"/>
</dbReference>
<dbReference type="InterPro" id="IPR057985">
    <property type="entry name" value="TPR_PSMD3_N"/>
</dbReference>